<dbReference type="PIRSF" id="PIRSF016817">
    <property type="entry name" value="UCP016817_carboligase"/>
    <property type="match status" value="1"/>
</dbReference>
<dbReference type="GO" id="GO:0005524">
    <property type="term" value="F:ATP binding"/>
    <property type="evidence" value="ECO:0007669"/>
    <property type="project" value="UniProtKB-UniRule"/>
</dbReference>
<keyword evidence="1" id="KW-0547">Nucleotide-binding</keyword>
<evidence type="ECO:0000313" key="3">
    <source>
        <dbReference type="EMBL" id="MCS3904465.1"/>
    </source>
</evidence>
<dbReference type="InterPro" id="IPR011761">
    <property type="entry name" value="ATP-grasp"/>
</dbReference>
<comment type="caution">
    <text evidence="3">The sequence shown here is derived from an EMBL/GenBank/DDBJ whole genome shotgun (WGS) entry which is preliminary data.</text>
</comment>
<name>A0AAE3L240_9GAMM</name>
<dbReference type="Pfam" id="PF02655">
    <property type="entry name" value="ATP-grasp_3"/>
    <property type="match status" value="1"/>
</dbReference>
<dbReference type="GO" id="GO:0046872">
    <property type="term" value="F:metal ion binding"/>
    <property type="evidence" value="ECO:0007669"/>
    <property type="project" value="InterPro"/>
</dbReference>
<evidence type="ECO:0000256" key="1">
    <source>
        <dbReference type="PROSITE-ProRule" id="PRU00409"/>
    </source>
</evidence>
<dbReference type="EMBL" id="JANUCT010000023">
    <property type="protein sequence ID" value="MCS3904465.1"/>
    <property type="molecule type" value="Genomic_DNA"/>
</dbReference>
<proteinExistence type="predicted"/>
<dbReference type="AlphaFoldDB" id="A0AAE3L240"/>
<dbReference type="SUPFAM" id="SSF56059">
    <property type="entry name" value="Glutathione synthetase ATP-binding domain-like"/>
    <property type="match status" value="1"/>
</dbReference>
<sequence>MSGTSARPPRRLLIIARSGRALAASARRAGYSCDVIDQFADADTRALSDFCRVAAQLTPAVLAPLLAEWHDRAGDANIIVGGGIEAQPALVDWLTEYAPVAANSAAMLAALKQPRKLAALLDELAIPHPAIVTDADAAQGPATDWLVKQTGADGGGHVRGWQPAGGLGTDEYLQRRCSGRPASVVFLAGGHGARLVGYNHCLQAAAQTGDADDYRFAGAIAAPWPASLTAAIAAAVSRLVAATGLRGLCGVDLLVDESSGAFVLLEVNPRPPASFELHEQGGSLVAAHLAACDGRLPTDWPAAGDCPGKLVVYSGDAVAVPGDIAWPDWSADRPPAASRLQAGTPLCTVFARAATPAACEQALYARRDKLIKSIKNNSQITD</sequence>
<gene>
    <name evidence="3" type="ORF">J2T55_002501</name>
</gene>
<evidence type="ECO:0000313" key="4">
    <source>
        <dbReference type="Proteomes" id="UP001204445"/>
    </source>
</evidence>
<evidence type="ECO:0000259" key="2">
    <source>
        <dbReference type="PROSITE" id="PS50975"/>
    </source>
</evidence>
<keyword evidence="1" id="KW-0067">ATP-binding</keyword>
<dbReference type="InterPro" id="IPR016677">
    <property type="entry name" value="UCP016817_carboligase"/>
</dbReference>
<dbReference type="Proteomes" id="UP001204445">
    <property type="component" value="Unassembled WGS sequence"/>
</dbReference>
<organism evidence="3 4">
    <name type="scientific">Methylohalomonas lacus</name>
    <dbReference type="NCBI Taxonomy" id="398773"/>
    <lineage>
        <taxon>Bacteria</taxon>
        <taxon>Pseudomonadati</taxon>
        <taxon>Pseudomonadota</taxon>
        <taxon>Gammaproteobacteria</taxon>
        <taxon>Methylohalomonadales</taxon>
        <taxon>Methylohalomonadaceae</taxon>
        <taxon>Methylohalomonas</taxon>
    </lineage>
</organism>
<reference evidence="3" key="1">
    <citation type="submission" date="2022-08" db="EMBL/GenBank/DDBJ databases">
        <title>Genomic Encyclopedia of Type Strains, Phase III (KMG-III): the genomes of soil and plant-associated and newly described type strains.</title>
        <authorList>
            <person name="Whitman W."/>
        </authorList>
    </citation>
    <scope>NUCLEOTIDE SEQUENCE</scope>
    <source>
        <strain evidence="3">HMT 1</strain>
    </source>
</reference>
<accession>A0AAE3L240</accession>
<protein>
    <submittedName>
        <fullName evidence="3">ATP-grasp superfamily ATP-dependent carboligase</fullName>
    </submittedName>
</protein>
<keyword evidence="4" id="KW-1185">Reference proteome</keyword>
<dbReference type="Gene3D" id="3.30.470.20">
    <property type="entry name" value="ATP-grasp fold, B domain"/>
    <property type="match status" value="1"/>
</dbReference>
<dbReference type="RefSeq" id="WP_259057465.1">
    <property type="nucleotide sequence ID" value="NZ_JANUCT010000023.1"/>
</dbReference>
<dbReference type="PROSITE" id="PS50975">
    <property type="entry name" value="ATP_GRASP"/>
    <property type="match status" value="1"/>
</dbReference>
<feature type="domain" description="ATP-grasp" evidence="2">
    <location>
        <begin position="225"/>
        <end position="293"/>
    </location>
</feature>
<dbReference type="InterPro" id="IPR003806">
    <property type="entry name" value="ATP-grasp_PylC-type"/>
</dbReference>